<dbReference type="PANTHER" id="PTHR33360:SF2">
    <property type="entry name" value="TRANSPOSASE FOR INSERTION SEQUENCE ELEMENT IS200"/>
    <property type="match status" value="1"/>
</dbReference>
<name>A0A2M7WRA6_9BACT</name>
<organism evidence="2 3">
    <name type="scientific">Candidatus Zambryskibacteria bacterium CG_4_9_14_3_um_filter_42_15</name>
    <dbReference type="NCBI Taxonomy" id="1975112"/>
    <lineage>
        <taxon>Bacteria</taxon>
        <taxon>Candidatus Zambryskiibacteriota</taxon>
    </lineage>
</organism>
<dbReference type="GO" id="GO:0004803">
    <property type="term" value="F:transposase activity"/>
    <property type="evidence" value="ECO:0007669"/>
    <property type="project" value="InterPro"/>
</dbReference>
<dbReference type="InterPro" id="IPR002686">
    <property type="entry name" value="Transposase_17"/>
</dbReference>
<dbReference type="PANTHER" id="PTHR33360">
    <property type="entry name" value="TRANSPOSASE FOR INSERTION SEQUENCE ELEMENT IS200"/>
    <property type="match status" value="1"/>
</dbReference>
<protein>
    <submittedName>
        <fullName evidence="2">IS200/IS605 family transposase</fullName>
    </submittedName>
</protein>
<accession>A0A2M7WRA6</accession>
<dbReference type="EMBL" id="PFXF01000031">
    <property type="protein sequence ID" value="PJA32529.1"/>
    <property type="molecule type" value="Genomic_DNA"/>
</dbReference>
<dbReference type="InterPro" id="IPR036515">
    <property type="entry name" value="Transposase_17_sf"/>
</dbReference>
<comment type="caution">
    <text evidence="2">The sequence shown here is derived from an EMBL/GenBank/DDBJ whole genome shotgun (WGS) entry which is preliminary data.</text>
</comment>
<sequence length="143" mass="16537">MQLIRLAHSVYHCEYHVVIVTKYRRELFAREGVFAYMKERLAEITEFYPQIKFRKVNHDKDHLHLLVSIPPTMGVGKAVGIIKANTAKQLKQKFPFLKQVYWGTDSVWSEGYFVTTVGANEQAIGKYIEEQGKKDLGQTLFSV</sequence>
<dbReference type="SMART" id="SM01321">
    <property type="entry name" value="Y1_Tnp"/>
    <property type="match status" value="1"/>
</dbReference>
<evidence type="ECO:0000313" key="3">
    <source>
        <dbReference type="Proteomes" id="UP000230758"/>
    </source>
</evidence>
<feature type="domain" description="Transposase IS200-like" evidence="1">
    <location>
        <begin position="10"/>
        <end position="131"/>
    </location>
</feature>
<dbReference type="NCBIfam" id="NF033573">
    <property type="entry name" value="transpos_IS200"/>
    <property type="match status" value="1"/>
</dbReference>
<evidence type="ECO:0000259" key="1">
    <source>
        <dbReference type="SMART" id="SM01321"/>
    </source>
</evidence>
<dbReference type="GO" id="GO:0006313">
    <property type="term" value="P:DNA transposition"/>
    <property type="evidence" value="ECO:0007669"/>
    <property type="project" value="InterPro"/>
</dbReference>
<dbReference type="Pfam" id="PF01797">
    <property type="entry name" value="Y1_Tnp"/>
    <property type="match status" value="1"/>
</dbReference>
<dbReference type="SUPFAM" id="SSF143422">
    <property type="entry name" value="Transposase IS200-like"/>
    <property type="match status" value="1"/>
</dbReference>
<dbReference type="Proteomes" id="UP000230758">
    <property type="component" value="Unassembled WGS sequence"/>
</dbReference>
<proteinExistence type="predicted"/>
<evidence type="ECO:0000313" key="2">
    <source>
        <dbReference type="EMBL" id="PJA32529.1"/>
    </source>
</evidence>
<dbReference type="GO" id="GO:0003677">
    <property type="term" value="F:DNA binding"/>
    <property type="evidence" value="ECO:0007669"/>
    <property type="project" value="InterPro"/>
</dbReference>
<dbReference type="AlphaFoldDB" id="A0A2M7WRA6"/>
<gene>
    <name evidence="2" type="ORF">CO185_02615</name>
</gene>
<reference evidence="3" key="1">
    <citation type="submission" date="2017-09" db="EMBL/GenBank/DDBJ databases">
        <title>Depth-based differentiation of microbial function through sediment-hosted aquifers and enrichment of novel symbionts in the deep terrestrial subsurface.</title>
        <authorList>
            <person name="Probst A.J."/>
            <person name="Ladd B."/>
            <person name="Jarett J.K."/>
            <person name="Geller-Mcgrath D.E."/>
            <person name="Sieber C.M.K."/>
            <person name="Emerson J.B."/>
            <person name="Anantharaman K."/>
            <person name="Thomas B.C."/>
            <person name="Malmstrom R."/>
            <person name="Stieglmeier M."/>
            <person name="Klingl A."/>
            <person name="Woyke T."/>
            <person name="Ryan C.M."/>
            <person name="Banfield J.F."/>
        </authorList>
    </citation>
    <scope>NUCLEOTIDE SEQUENCE [LARGE SCALE GENOMIC DNA]</scope>
</reference>
<dbReference type="Gene3D" id="3.30.70.1290">
    <property type="entry name" value="Transposase IS200-like"/>
    <property type="match status" value="1"/>
</dbReference>